<keyword evidence="3" id="KW-1185">Reference proteome</keyword>
<organism evidence="2 3">
    <name type="scientific">Erwinia phage Hena1</name>
    <dbReference type="NCBI Taxonomy" id="2678601"/>
    <lineage>
        <taxon>Viruses</taxon>
        <taxon>Duplodnaviria</taxon>
        <taxon>Heunggongvirae</taxon>
        <taxon>Uroviricota</taxon>
        <taxon>Caudoviricetes</taxon>
        <taxon>Vequintavirinae</taxon>
        <taxon>Henunavirus</taxon>
        <taxon>Henunavirus hena1</taxon>
    </lineage>
</organism>
<name>A0A6B9JI92_9CAUD</name>
<reference evidence="2 3" key="1">
    <citation type="submission" date="2019-11" db="EMBL/GenBank/DDBJ databases">
        <title>Characterization of a new Erwinia amylovora bacteriophage.</title>
        <authorList>
            <person name="Valentovich L.N."/>
            <person name="Akhremchuk A.E."/>
            <person name="Besarab N.V."/>
            <person name="Lagonenko A.L."/>
        </authorList>
    </citation>
    <scope>NUCLEOTIDE SEQUENCE [LARGE SCALE GENOMIC DNA]</scope>
</reference>
<keyword evidence="1" id="KW-0472">Membrane</keyword>
<keyword evidence="1" id="KW-0812">Transmembrane</keyword>
<feature type="transmembrane region" description="Helical" evidence="1">
    <location>
        <begin position="6"/>
        <end position="26"/>
    </location>
</feature>
<gene>
    <name evidence="2" type="ORF">Hena1_00910</name>
</gene>
<dbReference type="Proteomes" id="UP000433183">
    <property type="component" value="Segment"/>
</dbReference>
<sequence length="30" mass="3300">MLLTAYLLFTLAFISALGVILVCKIFKIIA</sequence>
<dbReference type="EMBL" id="MN732867">
    <property type="protein sequence ID" value="QGZ16267.1"/>
    <property type="molecule type" value="Genomic_DNA"/>
</dbReference>
<proteinExistence type="predicted"/>
<evidence type="ECO:0000256" key="1">
    <source>
        <dbReference type="SAM" id="Phobius"/>
    </source>
</evidence>
<evidence type="ECO:0000313" key="3">
    <source>
        <dbReference type="Proteomes" id="UP000433183"/>
    </source>
</evidence>
<keyword evidence="1" id="KW-1133">Transmembrane helix</keyword>
<protein>
    <submittedName>
        <fullName evidence="2">Uncharacterized protein</fullName>
    </submittedName>
</protein>
<accession>A0A6B9JI92</accession>
<evidence type="ECO:0000313" key="2">
    <source>
        <dbReference type="EMBL" id="QGZ16267.1"/>
    </source>
</evidence>